<dbReference type="InterPro" id="IPR001650">
    <property type="entry name" value="Helicase_C-like"/>
</dbReference>
<comment type="similarity">
    <text evidence="5">Belongs to the DEAD box helicase family.</text>
</comment>
<evidence type="ECO:0000313" key="11">
    <source>
        <dbReference type="EMBL" id="GGT32998.1"/>
    </source>
</evidence>
<evidence type="ECO:0000256" key="5">
    <source>
        <dbReference type="ARBA" id="ARBA00038437"/>
    </source>
</evidence>
<evidence type="ECO:0000256" key="3">
    <source>
        <dbReference type="ARBA" id="ARBA00022806"/>
    </source>
</evidence>
<dbReference type="EMBL" id="BMSA01000001">
    <property type="protein sequence ID" value="GGT32998.1"/>
    <property type="molecule type" value="Genomic_DNA"/>
</dbReference>
<dbReference type="InterPro" id="IPR014001">
    <property type="entry name" value="Helicase_ATP-bd"/>
</dbReference>
<dbReference type="GO" id="GO:0005524">
    <property type="term" value="F:ATP binding"/>
    <property type="evidence" value="ECO:0007669"/>
    <property type="project" value="UniProtKB-KW"/>
</dbReference>
<dbReference type="PROSITE" id="PS51192">
    <property type="entry name" value="HELICASE_ATP_BIND_1"/>
    <property type="match status" value="1"/>
</dbReference>
<dbReference type="Gene3D" id="3.40.50.300">
    <property type="entry name" value="P-loop containing nucleotide triphosphate hydrolases"/>
    <property type="match status" value="2"/>
</dbReference>
<dbReference type="InterPro" id="IPR014014">
    <property type="entry name" value="RNA_helicase_DEAD_Q_motif"/>
</dbReference>
<keyword evidence="4" id="KW-0067">ATP-binding</keyword>
<dbReference type="InterPro" id="IPR044742">
    <property type="entry name" value="DEAD/DEAH_RhlB"/>
</dbReference>
<dbReference type="GO" id="GO:0016787">
    <property type="term" value="F:hydrolase activity"/>
    <property type="evidence" value="ECO:0007669"/>
    <property type="project" value="UniProtKB-KW"/>
</dbReference>
<dbReference type="PANTHER" id="PTHR47959:SF13">
    <property type="entry name" value="ATP-DEPENDENT RNA HELICASE RHLE"/>
    <property type="match status" value="1"/>
</dbReference>
<dbReference type="CDD" id="cd18787">
    <property type="entry name" value="SF2_C_DEAD"/>
    <property type="match status" value="1"/>
</dbReference>
<keyword evidence="12" id="KW-1185">Reference proteome</keyword>
<feature type="domain" description="Helicase ATP-binding" evidence="8">
    <location>
        <begin position="70"/>
        <end position="243"/>
    </location>
</feature>
<sequence length="617" mass="63928">MSRRFQKPNRRSSSPRPLTSPPREFQLPETTTPGLPAVEDFADLDMPAGLLKTLTAQGVTAPFPIQSATLPNSLTGRDVLGRGRTGSGKTLAFGLALLARTTGLRAEPKAPLALVLVPTRELAQQVTDALSPYATAVNLRLTTVVGGLSLTKQATALQRGAEVLVATPGRLNDLVERGDCVLDDVRITVLDEADQMTDMGFLPQITKLLRLVRPDGQRMLFSATLDRNIDRLVQQFLTDPVVHSVDPSAGAVTTMEHHVLHVMDETDKKAVTTRIAARDGRVILFLDTKRSADRLAKRLLAVGVRAAALHGGRSQPQRNRVLEQFKNGQVTALVATNVVARGIHIDDLELVVNVDPPTDHKDYLHRGGRTARAGGSGSVVTLVLPDQKREVTQLMSDAGIRPRTARVTSSDTALTDITGAREPSGVPVTIEVPAPPAPVASRTGRGTGGGAGADKRPGRRRRSGGGGAEAAGAGTETAQRSSRRRPAAGAGRDASTAGGTSAPGGRGTSHRTRSDRPTGGGAGAPARGSGRRTAADATGDTTNGQGSRGSGRRSSTDAANGKANGKTAGKATGQGARGSGRRTAGDAAARGTGRTGGPAAGRGSGRRGGHDRGTSPA</sequence>
<feature type="domain" description="Helicase C-terminal" evidence="9">
    <location>
        <begin position="254"/>
        <end position="418"/>
    </location>
</feature>
<dbReference type="GO" id="GO:0005829">
    <property type="term" value="C:cytosol"/>
    <property type="evidence" value="ECO:0007669"/>
    <property type="project" value="TreeGrafter"/>
</dbReference>
<dbReference type="PANTHER" id="PTHR47959">
    <property type="entry name" value="ATP-DEPENDENT RNA HELICASE RHLE-RELATED"/>
    <property type="match status" value="1"/>
</dbReference>
<feature type="compositionally biased region" description="Low complexity" evidence="7">
    <location>
        <begin position="558"/>
        <end position="574"/>
    </location>
</feature>
<dbReference type="Proteomes" id="UP000646776">
    <property type="component" value="Unassembled WGS sequence"/>
</dbReference>
<evidence type="ECO:0000259" key="8">
    <source>
        <dbReference type="PROSITE" id="PS51192"/>
    </source>
</evidence>
<feature type="domain" description="DEAD-box RNA helicase Q" evidence="10">
    <location>
        <begin position="39"/>
        <end position="67"/>
    </location>
</feature>
<name>A0A918LP33_9ACTN</name>
<dbReference type="CDD" id="cd00268">
    <property type="entry name" value="DEADc"/>
    <property type="match status" value="1"/>
</dbReference>
<feature type="compositionally biased region" description="Gly residues" evidence="7">
    <location>
        <begin position="593"/>
        <end position="603"/>
    </location>
</feature>
<dbReference type="PROSITE" id="PS51195">
    <property type="entry name" value="Q_MOTIF"/>
    <property type="match status" value="1"/>
</dbReference>
<dbReference type="PROSITE" id="PS51194">
    <property type="entry name" value="HELICASE_CTER"/>
    <property type="match status" value="1"/>
</dbReference>
<dbReference type="SUPFAM" id="SSF52540">
    <property type="entry name" value="P-loop containing nucleoside triphosphate hydrolases"/>
    <property type="match status" value="1"/>
</dbReference>
<feature type="compositionally biased region" description="Basic and acidic residues" evidence="7">
    <location>
        <begin position="608"/>
        <end position="617"/>
    </location>
</feature>
<feature type="short sequence motif" description="Q motif" evidence="6">
    <location>
        <begin position="39"/>
        <end position="67"/>
    </location>
</feature>
<dbReference type="GO" id="GO:0003676">
    <property type="term" value="F:nucleic acid binding"/>
    <property type="evidence" value="ECO:0007669"/>
    <property type="project" value="InterPro"/>
</dbReference>
<feature type="compositionally biased region" description="Low complexity" evidence="7">
    <location>
        <begin position="581"/>
        <end position="592"/>
    </location>
</feature>
<dbReference type="InterPro" id="IPR027417">
    <property type="entry name" value="P-loop_NTPase"/>
</dbReference>
<feature type="region of interest" description="Disordered" evidence="7">
    <location>
        <begin position="409"/>
        <end position="617"/>
    </location>
</feature>
<dbReference type="SMART" id="SM00490">
    <property type="entry name" value="HELICc"/>
    <property type="match status" value="1"/>
</dbReference>
<feature type="region of interest" description="Disordered" evidence="7">
    <location>
        <begin position="1"/>
        <end position="35"/>
    </location>
</feature>
<evidence type="ECO:0000259" key="10">
    <source>
        <dbReference type="PROSITE" id="PS51195"/>
    </source>
</evidence>
<dbReference type="AlphaFoldDB" id="A0A918LP33"/>
<evidence type="ECO:0000256" key="4">
    <source>
        <dbReference type="ARBA" id="ARBA00022840"/>
    </source>
</evidence>
<reference evidence="11" key="2">
    <citation type="submission" date="2020-09" db="EMBL/GenBank/DDBJ databases">
        <authorList>
            <person name="Sun Q."/>
            <person name="Ohkuma M."/>
        </authorList>
    </citation>
    <scope>NUCLEOTIDE SEQUENCE</scope>
    <source>
        <strain evidence="11">JCM 4125</strain>
    </source>
</reference>
<feature type="compositionally biased region" description="Basic residues" evidence="7">
    <location>
        <begin position="1"/>
        <end position="10"/>
    </location>
</feature>
<gene>
    <name evidence="11" type="ORF">GCM10010226_06590</name>
</gene>
<protein>
    <recommendedName>
        <fullName evidence="13">DEAD/DEAH box helicase</fullName>
    </recommendedName>
</protein>
<dbReference type="Pfam" id="PF00270">
    <property type="entry name" value="DEAD"/>
    <property type="match status" value="1"/>
</dbReference>
<evidence type="ECO:0000256" key="6">
    <source>
        <dbReference type="PROSITE-ProRule" id="PRU00552"/>
    </source>
</evidence>
<dbReference type="GO" id="GO:0003724">
    <property type="term" value="F:RNA helicase activity"/>
    <property type="evidence" value="ECO:0007669"/>
    <property type="project" value="InterPro"/>
</dbReference>
<feature type="compositionally biased region" description="Low complexity" evidence="7">
    <location>
        <begin position="470"/>
        <end position="480"/>
    </location>
</feature>
<dbReference type="Pfam" id="PF00271">
    <property type="entry name" value="Helicase_C"/>
    <property type="match status" value="1"/>
</dbReference>
<evidence type="ECO:0000259" key="9">
    <source>
        <dbReference type="PROSITE" id="PS51194"/>
    </source>
</evidence>
<feature type="compositionally biased region" description="Low complexity" evidence="7">
    <location>
        <begin position="11"/>
        <end position="23"/>
    </location>
</feature>
<keyword evidence="3" id="KW-0347">Helicase</keyword>
<keyword evidence="1" id="KW-0547">Nucleotide-binding</keyword>
<evidence type="ECO:0000256" key="2">
    <source>
        <dbReference type="ARBA" id="ARBA00022801"/>
    </source>
</evidence>
<evidence type="ECO:0000256" key="1">
    <source>
        <dbReference type="ARBA" id="ARBA00022741"/>
    </source>
</evidence>
<dbReference type="SMART" id="SM00487">
    <property type="entry name" value="DEXDc"/>
    <property type="match status" value="1"/>
</dbReference>
<accession>A0A918LP33</accession>
<comment type="caution">
    <text evidence="11">The sequence shown here is derived from an EMBL/GenBank/DDBJ whole genome shotgun (WGS) entry which is preliminary data.</text>
</comment>
<evidence type="ECO:0008006" key="13">
    <source>
        <dbReference type="Google" id="ProtNLM"/>
    </source>
</evidence>
<reference evidence="11" key="1">
    <citation type="journal article" date="2014" name="Int. J. Syst. Evol. Microbiol.">
        <title>Complete genome sequence of Corynebacterium casei LMG S-19264T (=DSM 44701T), isolated from a smear-ripened cheese.</title>
        <authorList>
            <consortium name="US DOE Joint Genome Institute (JGI-PGF)"/>
            <person name="Walter F."/>
            <person name="Albersmeier A."/>
            <person name="Kalinowski J."/>
            <person name="Ruckert C."/>
        </authorList>
    </citation>
    <scope>NUCLEOTIDE SEQUENCE</scope>
    <source>
        <strain evidence="11">JCM 4125</strain>
    </source>
</reference>
<evidence type="ECO:0000256" key="7">
    <source>
        <dbReference type="SAM" id="MobiDB-lite"/>
    </source>
</evidence>
<dbReference type="InterPro" id="IPR011545">
    <property type="entry name" value="DEAD/DEAH_box_helicase_dom"/>
</dbReference>
<organism evidence="11 12">
    <name type="scientific">Streptomyces phaeofaciens</name>
    <dbReference type="NCBI Taxonomy" id="68254"/>
    <lineage>
        <taxon>Bacteria</taxon>
        <taxon>Bacillati</taxon>
        <taxon>Actinomycetota</taxon>
        <taxon>Actinomycetes</taxon>
        <taxon>Kitasatosporales</taxon>
        <taxon>Streptomycetaceae</taxon>
        <taxon>Streptomyces</taxon>
    </lineage>
</organism>
<evidence type="ECO:0000313" key="12">
    <source>
        <dbReference type="Proteomes" id="UP000646776"/>
    </source>
</evidence>
<keyword evidence="2" id="KW-0378">Hydrolase</keyword>
<proteinExistence type="inferred from homology"/>
<feature type="compositionally biased region" description="Low complexity" evidence="7">
    <location>
        <begin position="487"/>
        <end position="500"/>
    </location>
</feature>
<dbReference type="RefSeq" id="WP_189707204.1">
    <property type="nucleotide sequence ID" value="NZ_BMSA01000001.1"/>
</dbReference>
<dbReference type="InterPro" id="IPR050079">
    <property type="entry name" value="DEAD_box_RNA_helicase"/>
</dbReference>
<feature type="compositionally biased region" description="Low complexity" evidence="7">
    <location>
        <begin position="524"/>
        <end position="542"/>
    </location>
</feature>